<dbReference type="GO" id="GO:0071949">
    <property type="term" value="F:FAD binding"/>
    <property type="evidence" value="ECO:0007669"/>
    <property type="project" value="InterPro"/>
</dbReference>
<dbReference type="PROSITE" id="PS51387">
    <property type="entry name" value="FAD_PCMH"/>
    <property type="match status" value="1"/>
</dbReference>
<dbReference type="SUPFAM" id="SSF56176">
    <property type="entry name" value="FAD-binding/transporter-associated domain-like"/>
    <property type="match status" value="1"/>
</dbReference>
<dbReference type="AlphaFoldDB" id="A0A5B0E464"/>
<keyword evidence="1" id="KW-0285">Flavoprotein</keyword>
<evidence type="ECO:0000313" key="6">
    <source>
        <dbReference type="Proteomes" id="UP000324738"/>
    </source>
</evidence>
<dbReference type="InterPro" id="IPR051312">
    <property type="entry name" value="Diverse_Substr_Oxidored"/>
</dbReference>
<organism evidence="5 6">
    <name type="scientific">Aureimonas fodinaquatilis</name>
    <dbReference type="NCBI Taxonomy" id="2565783"/>
    <lineage>
        <taxon>Bacteria</taxon>
        <taxon>Pseudomonadati</taxon>
        <taxon>Pseudomonadota</taxon>
        <taxon>Alphaproteobacteria</taxon>
        <taxon>Hyphomicrobiales</taxon>
        <taxon>Aurantimonadaceae</taxon>
        <taxon>Aureimonas</taxon>
    </lineage>
</organism>
<keyword evidence="6" id="KW-1185">Reference proteome</keyword>
<dbReference type="GO" id="GO:0016491">
    <property type="term" value="F:oxidoreductase activity"/>
    <property type="evidence" value="ECO:0007669"/>
    <property type="project" value="UniProtKB-KW"/>
</dbReference>
<evidence type="ECO:0000256" key="3">
    <source>
        <dbReference type="ARBA" id="ARBA00023002"/>
    </source>
</evidence>
<accession>A0A5B0E464</accession>
<dbReference type="EMBL" id="VTWH01000001">
    <property type="protein sequence ID" value="KAA0972189.1"/>
    <property type="molecule type" value="Genomic_DNA"/>
</dbReference>
<evidence type="ECO:0000259" key="4">
    <source>
        <dbReference type="PROSITE" id="PS51387"/>
    </source>
</evidence>
<dbReference type="InterPro" id="IPR016167">
    <property type="entry name" value="FAD-bd_PCMH_sub1"/>
</dbReference>
<dbReference type="InterPro" id="IPR016166">
    <property type="entry name" value="FAD-bd_PCMH"/>
</dbReference>
<dbReference type="PANTHER" id="PTHR42659">
    <property type="entry name" value="XANTHINE DEHYDROGENASE SUBUNIT C-RELATED"/>
    <property type="match status" value="1"/>
</dbReference>
<dbReference type="InterPro" id="IPR002346">
    <property type="entry name" value="Mopterin_DH_FAD-bd"/>
</dbReference>
<gene>
    <name evidence="5" type="ORF">FPY71_03485</name>
</gene>
<dbReference type="OrthoDB" id="9793944at2"/>
<dbReference type="Gene3D" id="3.30.390.50">
    <property type="entry name" value="CO dehydrogenase flavoprotein, C-terminal domain"/>
    <property type="match status" value="1"/>
</dbReference>
<dbReference type="InterPro" id="IPR036318">
    <property type="entry name" value="FAD-bd_PCMH-like_sf"/>
</dbReference>
<dbReference type="SUPFAM" id="SSF55447">
    <property type="entry name" value="CO dehydrogenase flavoprotein C-terminal domain-like"/>
    <property type="match status" value="1"/>
</dbReference>
<dbReference type="InterPro" id="IPR016169">
    <property type="entry name" value="FAD-bd_PCMH_sub2"/>
</dbReference>
<dbReference type="Proteomes" id="UP000324738">
    <property type="component" value="Unassembled WGS sequence"/>
</dbReference>
<evidence type="ECO:0000256" key="2">
    <source>
        <dbReference type="ARBA" id="ARBA00022827"/>
    </source>
</evidence>
<keyword evidence="3" id="KW-0560">Oxidoreductase</keyword>
<dbReference type="PANTHER" id="PTHR42659:SF2">
    <property type="entry name" value="XANTHINE DEHYDROGENASE SUBUNIT C-RELATED"/>
    <property type="match status" value="1"/>
</dbReference>
<keyword evidence="2" id="KW-0274">FAD</keyword>
<dbReference type="RefSeq" id="WP_149297670.1">
    <property type="nucleotide sequence ID" value="NZ_VTWH01000001.1"/>
</dbReference>
<dbReference type="SMART" id="SM01092">
    <property type="entry name" value="CO_deh_flav_C"/>
    <property type="match status" value="1"/>
</dbReference>
<dbReference type="Pfam" id="PF00941">
    <property type="entry name" value="FAD_binding_5"/>
    <property type="match status" value="1"/>
</dbReference>
<protein>
    <submittedName>
        <fullName evidence="5">Xanthine dehydrogenase family protein subunit M</fullName>
    </submittedName>
</protein>
<dbReference type="Gene3D" id="3.30.43.10">
    <property type="entry name" value="Uridine Diphospho-n-acetylenolpyruvylglucosamine Reductase, domain 2"/>
    <property type="match status" value="1"/>
</dbReference>
<dbReference type="Gene3D" id="3.30.465.10">
    <property type="match status" value="1"/>
</dbReference>
<feature type="domain" description="FAD-binding PCMH-type" evidence="4">
    <location>
        <begin position="1"/>
        <end position="177"/>
    </location>
</feature>
<dbReference type="Pfam" id="PF03450">
    <property type="entry name" value="CO_deh_flav_C"/>
    <property type="match status" value="1"/>
</dbReference>
<evidence type="ECO:0000256" key="1">
    <source>
        <dbReference type="ARBA" id="ARBA00022630"/>
    </source>
</evidence>
<name>A0A5B0E464_9HYPH</name>
<sequence length="292" mass="30536">MKSPPFDYQRASSIAQAMDIYSGFDGEALYLAGGQSILPSLALRLQAPALLIDISGIAELGGIVLTPAGLRIGAMTRHEILRQDKLVADHAPLLSMAAPFVAHTSIRNRATLGGNMVLADPASEFPAAVRASHGVLEIAGPNGTREVAADAFFQDLYTTALKPGEILVSITIPPSPAGCISSFDEIARRHGDFALVGAAIRLLVETRVVTAADICLHSVGPTPMRAQAAQDALVGLSLSENAIAGTVSALADDIAPDDDVTMPGAVRLHLAQVLLRRMLTQLAAPEQQERAA</sequence>
<reference evidence="5 6" key="1">
    <citation type="submission" date="2019-08" db="EMBL/GenBank/DDBJ databases">
        <title>Aureimonas fodiniaquatilis sp. nov., isolated from a coal mine wastewater.</title>
        <authorList>
            <person name="Kim W."/>
        </authorList>
    </citation>
    <scope>NUCLEOTIDE SEQUENCE [LARGE SCALE GENOMIC DNA]</scope>
    <source>
        <strain evidence="5 6">CAU 1482</strain>
    </source>
</reference>
<dbReference type="InterPro" id="IPR036683">
    <property type="entry name" value="CO_DH_flav_C_dom_sf"/>
</dbReference>
<proteinExistence type="predicted"/>
<dbReference type="InterPro" id="IPR005107">
    <property type="entry name" value="CO_DH_flav_C"/>
</dbReference>
<comment type="caution">
    <text evidence="5">The sequence shown here is derived from an EMBL/GenBank/DDBJ whole genome shotgun (WGS) entry which is preliminary data.</text>
</comment>
<evidence type="ECO:0000313" key="5">
    <source>
        <dbReference type="EMBL" id="KAA0972189.1"/>
    </source>
</evidence>